<comment type="subcellular location">
    <subcellularLocation>
        <location evidence="1 7">Cell membrane</location>
        <topology evidence="1 7">Multi-pass membrane protein</topology>
    </subcellularLocation>
</comment>
<keyword evidence="2 7" id="KW-0813">Transport</keyword>
<dbReference type="Proteomes" id="UP001519293">
    <property type="component" value="Unassembled WGS sequence"/>
</dbReference>
<evidence type="ECO:0000256" key="4">
    <source>
        <dbReference type="ARBA" id="ARBA00022692"/>
    </source>
</evidence>
<dbReference type="EMBL" id="JAGIKZ010000010">
    <property type="protein sequence ID" value="MBP2241526.1"/>
    <property type="molecule type" value="Genomic_DNA"/>
</dbReference>
<dbReference type="CDD" id="cd06261">
    <property type="entry name" value="TM_PBP2"/>
    <property type="match status" value="1"/>
</dbReference>
<organism evidence="9 10">
    <name type="scientific">Cytobacillus eiseniae</name>
    <dbReference type="NCBI Taxonomy" id="762947"/>
    <lineage>
        <taxon>Bacteria</taxon>
        <taxon>Bacillati</taxon>
        <taxon>Bacillota</taxon>
        <taxon>Bacilli</taxon>
        <taxon>Bacillales</taxon>
        <taxon>Bacillaceae</taxon>
        <taxon>Cytobacillus</taxon>
    </lineage>
</organism>
<evidence type="ECO:0000256" key="2">
    <source>
        <dbReference type="ARBA" id="ARBA00022448"/>
    </source>
</evidence>
<dbReference type="Gene3D" id="1.10.3720.10">
    <property type="entry name" value="MetI-like"/>
    <property type="match status" value="1"/>
</dbReference>
<dbReference type="RefSeq" id="WP_066400031.1">
    <property type="nucleotide sequence ID" value="NZ_JAGIKZ010000010.1"/>
</dbReference>
<feature type="transmembrane region" description="Helical" evidence="7">
    <location>
        <begin position="163"/>
        <end position="182"/>
    </location>
</feature>
<evidence type="ECO:0000256" key="5">
    <source>
        <dbReference type="ARBA" id="ARBA00022989"/>
    </source>
</evidence>
<keyword evidence="10" id="KW-1185">Reference proteome</keyword>
<evidence type="ECO:0000256" key="1">
    <source>
        <dbReference type="ARBA" id="ARBA00004651"/>
    </source>
</evidence>
<keyword evidence="5 7" id="KW-1133">Transmembrane helix</keyword>
<evidence type="ECO:0000256" key="7">
    <source>
        <dbReference type="RuleBase" id="RU363032"/>
    </source>
</evidence>
<comment type="similarity">
    <text evidence="7">Belongs to the binding-protein-dependent transport system permease family.</text>
</comment>
<feature type="transmembrane region" description="Helical" evidence="7">
    <location>
        <begin position="123"/>
        <end position="143"/>
    </location>
</feature>
<sequence length="297" mass="33392">MSEVRTQNTTTTVLAPKIKKKSYLNKIGFGFLYLILGLFAVIQIYPLIWLVFFSLKTNQEVFGMSPFSLPQDPQWGNYLKAWTSGNIGLYFFNSVWMTILSVFLTIILASLVTFAVTRMHWKLSGLVLGLFLVAYMIPLHSTLIPLFNMYNHANLIDNPASIVLSYTAFNLPLTIMILLGFYKTFPREIEEAAVMDGCSVHRIFFQVTLPMTIPVLSTTAIINMIYNWNEFVFVNTFISSDKWKTLTVGINNFVGQYLTDWGAIGATLVISIVPILLAFLFLSDKIVEGMAAGSVKG</sequence>
<feature type="transmembrane region" description="Helical" evidence="7">
    <location>
        <begin position="95"/>
        <end position="116"/>
    </location>
</feature>
<evidence type="ECO:0000256" key="6">
    <source>
        <dbReference type="ARBA" id="ARBA00023136"/>
    </source>
</evidence>
<feature type="transmembrane region" description="Helical" evidence="7">
    <location>
        <begin position="261"/>
        <end position="282"/>
    </location>
</feature>
<dbReference type="PANTHER" id="PTHR43744">
    <property type="entry name" value="ABC TRANSPORTER PERMEASE PROTEIN MG189-RELATED-RELATED"/>
    <property type="match status" value="1"/>
</dbReference>
<feature type="domain" description="ABC transmembrane type-1" evidence="8">
    <location>
        <begin position="91"/>
        <end position="282"/>
    </location>
</feature>
<reference evidence="9 10" key="1">
    <citation type="submission" date="2021-03" db="EMBL/GenBank/DDBJ databases">
        <title>Genomic Encyclopedia of Type Strains, Phase IV (KMG-IV): sequencing the most valuable type-strain genomes for metagenomic binning, comparative biology and taxonomic classification.</title>
        <authorList>
            <person name="Goeker M."/>
        </authorList>
    </citation>
    <scope>NUCLEOTIDE SEQUENCE [LARGE SCALE GENOMIC DNA]</scope>
    <source>
        <strain evidence="9 10">DSM 26675</strain>
    </source>
</reference>
<dbReference type="InterPro" id="IPR035906">
    <property type="entry name" value="MetI-like_sf"/>
</dbReference>
<dbReference type="InterPro" id="IPR000515">
    <property type="entry name" value="MetI-like"/>
</dbReference>
<keyword evidence="6 7" id="KW-0472">Membrane</keyword>
<name>A0ABS4RGH6_9BACI</name>
<proteinExistence type="inferred from homology"/>
<feature type="transmembrane region" description="Helical" evidence="7">
    <location>
        <begin position="27"/>
        <end position="52"/>
    </location>
</feature>
<dbReference type="PANTHER" id="PTHR43744:SF12">
    <property type="entry name" value="ABC TRANSPORTER PERMEASE PROTEIN MG189-RELATED"/>
    <property type="match status" value="1"/>
</dbReference>
<evidence type="ECO:0000259" key="8">
    <source>
        <dbReference type="PROSITE" id="PS50928"/>
    </source>
</evidence>
<dbReference type="PROSITE" id="PS50928">
    <property type="entry name" value="ABC_TM1"/>
    <property type="match status" value="1"/>
</dbReference>
<accession>A0ABS4RGH6</accession>
<keyword evidence="4 7" id="KW-0812">Transmembrane</keyword>
<dbReference type="Pfam" id="PF00528">
    <property type="entry name" value="BPD_transp_1"/>
    <property type="match status" value="1"/>
</dbReference>
<evidence type="ECO:0000256" key="3">
    <source>
        <dbReference type="ARBA" id="ARBA00022475"/>
    </source>
</evidence>
<evidence type="ECO:0000313" key="9">
    <source>
        <dbReference type="EMBL" id="MBP2241526.1"/>
    </source>
</evidence>
<protein>
    <submittedName>
        <fullName evidence="9">Raffinose/stachyose/melibiose transport system permease protein</fullName>
    </submittedName>
</protein>
<feature type="transmembrane region" description="Helical" evidence="7">
    <location>
        <begin position="203"/>
        <end position="226"/>
    </location>
</feature>
<dbReference type="SUPFAM" id="SSF161098">
    <property type="entry name" value="MetI-like"/>
    <property type="match status" value="1"/>
</dbReference>
<keyword evidence="3" id="KW-1003">Cell membrane</keyword>
<evidence type="ECO:0000313" key="10">
    <source>
        <dbReference type="Proteomes" id="UP001519293"/>
    </source>
</evidence>
<comment type="caution">
    <text evidence="9">The sequence shown here is derived from an EMBL/GenBank/DDBJ whole genome shotgun (WGS) entry which is preliminary data.</text>
</comment>
<gene>
    <name evidence="9" type="ORF">J2Z40_002089</name>
</gene>